<accession>A0A8J5PNN7</accession>
<dbReference type="AlphaFoldDB" id="A0A8J5PNN7"/>
<evidence type="ECO:0000313" key="3">
    <source>
        <dbReference type="Proteomes" id="UP000693942"/>
    </source>
</evidence>
<dbReference type="EMBL" id="JAELUR010000004">
    <property type="protein sequence ID" value="KAG7433381.1"/>
    <property type="molecule type" value="Genomic_DNA"/>
</dbReference>
<sequence length="213" mass="23871">MGAPPKALEEKKKKEDPHVEHLGDETGSQCVLCGKTSHNINTCLDLPEGELRACPLCHDTNHLVDLCASFTDMNIAEQVRVLVFERAGLLPLATHYSNKWWDFLGIWLLDDVSFGQKLPETFPWSQEATAERASRQHGKYIVELQTAFDNSGHNRDNLPKDESTYTMEAVYTKYLATQMEWPQLLVEMGAGTRPVQGATVNEGDSMETGEFSL</sequence>
<evidence type="ECO:0000256" key="1">
    <source>
        <dbReference type="SAM" id="MobiDB-lite"/>
    </source>
</evidence>
<feature type="compositionally biased region" description="Basic and acidic residues" evidence="1">
    <location>
        <begin position="7"/>
        <end position="21"/>
    </location>
</feature>
<reference evidence="2" key="1">
    <citation type="submission" date="2021-04" db="EMBL/GenBank/DDBJ databases">
        <title>First draft genome resource for Brassicaceae pathogens Fusarium oxysporum f. sp. raphani and Fusarium oxysporum f. sp. rapae.</title>
        <authorList>
            <person name="Asai S."/>
        </authorList>
    </citation>
    <scope>NUCLEOTIDE SEQUENCE</scope>
    <source>
        <strain evidence="2">Tf1262</strain>
    </source>
</reference>
<feature type="region of interest" description="Disordered" evidence="1">
    <location>
        <begin position="1"/>
        <end position="21"/>
    </location>
</feature>
<proteinExistence type="predicted"/>
<protein>
    <submittedName>
        <fullName evidence="2">Uncharacterized protein</fullName>
    </submittedName>
</protein>
<organism evidence="2 3">
    <name type="scientific">Fusarium oxysporum f. sp. raphani</name>
    <dbReference type="NCBI Taxonomy" id="96318"/>
    <lineage>
        <taxon>Eukaryota</taxon>
        <taxon>Fungi</taxon>
        <taxon>Dikarya</taxon>
        <taxon>Ascomycota</taxon>
        <taxon>Pezizomycotina</taxon>
        <taxon>Sordariomycetes</taxon>
        <taxon>Hypocreomycetidae</taxon>
        <taxon>Hypocreales</taxon>
        <taxon>Nectriaceae</taxon>
        <taxon>Fusarium</taxon>
        <taxon>Fusarium oxysporum species complex</taxon>
    </lineage>
</organism>
<name>A0A8J5PNN7_FUSOX</name>
<comment type="caution">
    <text evidence="2">The sequence shown here is derived from an EMBL/GenBank/DDBJ whole genome shotgun (WGS) entry which is preliminary data.</text>
</comment>
<dbReference type="Proteomes" id="UP000693942">
    <property type="component" value="Unassembled WGS sequence"/>
</dbReference>
<evidence type="ECO:0000313" key="2">
    <source>
        <dbReference type="EMBL" id="KAG7433381.1"/>
    </source>
</evidence>
<gene>
    <name evidence="2" type="ORF">Forpi1262_v006889</name>
</gene>